<keyword evidence="7" id="KW-0479">Metal-binding</keyword>
<comment type="cofactor">
    <cofactor evidence="15">
        <name>[2Fe-2S] cluster</name>
        <dbReference type="ChEBI" id="CHEBI:190135"/>
    </cofactor>
</comment>
<keyword evidence="21" id="KW-1185">Reference proteome</keyword>
<dbReference type="Pfam" id="PF00384">
    <property type="entry name" value="Molybdopterin"/>
    <property type="match status" value="1"/>
</dbReference>
<feature type="domain" description="4Fe-4S ferredoxin-type" evidence="17">
    <location>
        <begin position="180"/>
        <end position="209"/>
    </location>
</feature>
<keyword evidence="10 20" id="KW-0560">Oxidoreductase</keyword>
<dbReference type="GO" id="GO:0008863">
    <property type="term" value="F:formate dehydrogenase (NAD+) activity"/>
    <property type="evidence" value="ECO:0007669"/>
    <property type="project" value="InterPro"/>
</dbReference>
<evidence type="ECO:0000259" key="18">
    <source>
        <dbReference type="PROSITE" id="PS51669"/>
    </source>
</evidence>
<evidence type="ECO:0000256" key="15">
    <source>
        <dbReference type="ARBA" id="ARBA00034078"/>
    </source>
</evidence>
<evidence type="ECO:0000259" key="16">
    <source>
        <dbReference type="PROSITE" id="PS51085"/>
    </source>
</evidence>
<dbReference type="PROSITE" id="PS51379">
    <property type="entry name" value="4FE4S_FER_2"/>
    <property type="match status" value="2"/>
</dbReference>
<keyword evidence="8" id="KW-0677">Repeat</keyword>
<evidence type="ECO:0000256" key="10">
    <source>
        <dbReference type="ARBA" id="ARBA00023002"/>
    </source>
</evidence>
<dbReference type="PROSITE" id="PS00198">
    <property type="entry name" value="4FE4S_FER_1"/>
    <property type="match status" value="1"/>
</dbReference>
<sequence length="892" mass="99444">MVTFMIDNKMVTVPKGSTIFEVAQKLGIDIPNFCYEKELTSFSGCRICVVEVEGYRNLSTACSTEVLDGMVVYTESKKVIETRKMILDLMLANHPTDCLTCSKVGSCKLQEYCRKYDVKKTSFEGDRKHFPIDDDNPVMERDQSKCILCGKCVRVCKEIQVTGAIDFTDRGFNSKVTTAFDDHLSTENCRMCGQCISVCPTGAIVNKQLKDIFPWEVEKIRTTCPFCGTGCNFDLNVKDGKVVGVTPNEESPVNGTSLCVKGRFHTDLINSPDRITTPLIKKNGKFVKASWEEALSLVTSKLKSIKDEYGGDAIAGLSSARCVNEDNFVFQKMMRLVFDTNNVDHCARTCHAPTVAGLATTLGSGAMTNSIEEVECNEVLFIIGSNATEAHPIIGNKMKKAAKKGAKLIVIDPRRTELADHATLWLPLNSGTDAALVNGIINIIVNKGWHDKEFIETRCEGFENMWETVKNYTPNIVSKITGISEDILYETAKLYANTKKAGIFYTLGITEHTTGTANVINLANLAMVTGHLGIENAGVNPLRGQNNVQGSCDMGALPNCLPGYREISEPESIKLFEEYWNTKLNPNKGLRIPEMLESSIEEKLKAMYVMGEEPVLTDSDANHVKKALSNLEFLVVQDITLTETAKFADVFLPATCYAEKDGTFTNTERRVQRVRKAVEAPGECRLDWKILCDIAKRLGVKGFDYGNVEEIFNEIREVIPTYKGITYERIDKVGLSWPCLTEDHPGTKFLHKETFPRGKGLMLPVEYEPPAELANEEYPVILTTGRMLYHYNVMTRYSNSLDALRPCELAEINPKDAKDLGVKDNEEIRVTSRRGSIVSKVKITDRVKPGMMFMTFHYKESPVNELTNSAYDPVTKTAEYKVTAVKVEKVCD</sequence>
<comment type="cofactor">
    <cofactor evidence="1">
        <name>[4Fe-4S] cluster</name>
        <dbReference type="ChEBI" id="CHEBI:49883"/>
    </cofactor>
</comment>
<feature type="domain" description="4Fe-4S His(Cys)3-ligated-type" evidence="19">
    <location>
        <begin position="78"/>
        <end position="117"/>
    </location>
</feature>
<dbReference type="GO" id="GO:0051539">
    <property type="term" value="F:4 iron, 4 sulfur cluster binding"/>
    <property type="evidence" value="ECO:0007669"/>
    <property type="project" value="UniProtKB-KW"/>
</dbReference>
<feature type="domain" description="4Fe-4S Mo/W bis-MGD-type" evidence="18">
    <location>
        <begin position="217"/>
        <end position="273"/>
    </location>
</feature>
<dbReference type="PATRIC" id="fig|1503.3.peg.2587"/>
<dbReference type="InterPro" id="IPR009010">
    <property type="entry name" value="Asp_de-COase-like_dom_sf"/>
</dbReference>
<dbReference type="Pfam" id="PF12838">
    <property type="entry name" value="Fer4_7"/>
    <property type="match status" value="1"/>
</dbReference>
<dbReference type="GO" id="GO:0015942">
    <property type="term" value="P:formate metabolic process"/>
    <property type="evidence" value="ECO:0007669"/>
    <property type="project" value="InterPro"/>
</dbReference>
<evidence type="ECO:0000256" key="13">
    <source>
        <dbReference type="ARBA" id="ARBA00023027"/>
    </source>
</evidence>
<keyword evidence="9" id="KW-1278">Translocase</keyword>
<dbReference type="FunFam" id="3.30.70.20:FF:000035">
    <property type="entry name" value="Iron hydrogenase 1"/>
    <property type="match status" value="1"/>
</dbReference>
<dbReference type="InterPro" id="IPR036010">
    <property type="entry name" value="2Fe-2S_ferredoxin-like_sf"/>
</dbReference>
<keyword evidence="14" id="KW-0472">Membrane</keyword>
<evidence type="ECO:0000256" key="11">
    <source>
        <dbReference type="ARBA" id="ARBA00023004"/>
    </source>
</evidence>
<dbReference type="Gene3D" id="3.30.70.20">
    <property type="match status" value="1"/>
</dbReference>
<dbReference type="InterPro" id="IPR041924">
    <property type="entry name" value="Formate_Dh-H_N"/>
</dbReference>
<dbReference type="InterPro" id="IPR017900">
    <property type="entry name" value="4Fe4S_Fe_S_CS"/>
</dbReference>
<feature type="domain" description="4Fe-4S ferredoxin-type" evidence="17">
    <location>
        <begin position="137"/>
        <end position="170"/>
    </location>
</feature>
<protein>
    <submittedName>
        <fullName evidence="20">NADP-dependent formate dehydrogenase FdhB</fullName>
        <ecNumber evidence="20">1.2.1.43</ecNumber>
    </submittedName>
</protein>
<evidence type="ECO:0000313" key="21">
    <source>
        <dbReference type="Proteomes" id="UP000037267"/>
    </source>
</evidence>
<evidence type="ECO:0000256" key="7">
    <source>
        <dbReference type="ARBA" id="ARBA00022723"/>
    </source>
</evidence>
<dbReference type="GO" id="GO:0003954">
    <property type="term" value="F:NADH dehydrogenase activity"/>
    <property type="evidence" value="ECO:0007669"/>
    <property type="project" value="TreeGrafter"/>
</dbReference>
<gene>
    <name evidence="20" type="primary">fdhB</name>
    <name evidence="20" type="ORF">CLPU_5c00640</name>
</gene>
<dbReference type="InterPro" id="IPR041925">
    <property type="entry name" value="CT_Formate-Dh_H"/>
</dbReference>
<dbReference type="PANTHER" id="PTHR43105">
    <property type="entry name" value="RESPIRATORY NITRATE REDUCTASE"/>
    <property type="match status" value="1"/>
</dbReference>
<evidence type="ECO:0000259" key="17">
    <source>
        <dbReference type="PROSITE" id="PS51379"/>
    </source>
</evidence>
<dbReference type="CDD" id="cd02790">
    <property type="entry name" value="MopB_CT_Formate-Dh_H"/>
    <property type="match status" value="1"/>
</dbReference>
<dbReference type="CDD" id="cd00207">
    <property type="entry name" value="fer2"/>
    <property type="match status" value="1"/>
</dbReference>
<reference evidence="21" key="1">
    <citation type="submission" date="2015-07" db="EMBL/GenBank/DDBJ databases">
        <title>Draft genome sequence of the purine-degrading Gottschalkia purinilyticum DSM 1384 (formerly Clostridium purinilyticum).</title>
        <authorList>
            <person name="Poehlein A."/>
            <person name="Schiel-Bengelsdorf B."/>
            <person name="Bengelsdorf F.R."/>
            <person name="Daniel R."/>
            <person name="Duerre P."/>
        </authorList>
    </citation>
    <scope>NUCLEOTIDE SEQUENCE [LARGE SCALE GENOMIC DNA]</scope>
    <source>
        <strain evidence="21">DSM 1384</strain>
    </source>
</reference>
<dbReference type="SUPFAM" id="SSF53706">
    <property type="entry name" value="Formate dehydrogenase/DMSO reductase, domains 1-3"/>
    <property type="match status" value="1"/>
</dbReference>
<dbReference type="InterPro" id="IPR027467">
    <property type="entry name" value="MopterinOxRdtase_cofactor_BS"/>
</dbReference>
<dbReference type="FunFam" id="3.40.228.10:FF:000002">
    <property type="entry name" value="Formate dehydrogenase subunit alpha"/>
    <property type="match status" value="1"/>
</dbReference>
<dbReference type="InterPro" id="IPR006963">
    <property type="entry name" value="Mopterin_OxRdtase_4Fe-4S_dom"/>
</dbReference>
<organism evidence="20 21">
    <name type="scientific">Gottschalkia purinilytica</name>
    <name type="common">Clostridium purinilyticum</name>
    <dbReference type="NCBI Taxonomy" id="1503"/>
    <lineage>
        <taxon>Bacteria</taxon>
        <taxon>Bacillati</taxon>
        <taxon>Bacillota</taxon>
        <taxon>Tissierellia</taxon>
        <taxon>Tissierellales</taxon>
        <taxon>Gottschalkiaceae</taxon>
        <taxon>Gottschalkia</taxon>
    </lineage>
</organism>
<evidence type="ECO:0000256" key="9">
    <source>
        <dbReference type="ARBA" id="ARBA00022967"/>
    </source>
</evidence>
<evidence type="ECO:0000256" key="1">
    <source>
        <dbReference type="ARBA" id="ARBA00001966"/>
    </source>
</evidence>
<dbReference type="Gene3D" id="2.20.25.90">
    <property type="entry name" value="ADC-like domains"/>
    <property type="match status" value="1"/>
</dbReference>
<evidence type="ECO:0000256" key="12">
    <source>
        <dbReference type="ARBA" id="ARBA00023014"/>
    </source>
</evidence>
<dbReference type="FunFam" id="3.10.20.740:FF:000004">
    <property type="entry name" value="NADH-quinone oxidoreductase"/>
    <property type="match status" value="1"/>
</dbReference>
<dbReference type="PIRSF" id="PIRSF036643">
    <property type="entry name" value="FDH_alpha"/>
    <property type="match status" value="1"/>
</dbReference>
<name>A0A0L0WBE7_GOTPU</name>
<dbReference type="PROSITE" id="PS51839">
    <property type="entry name" value="4FE4S_HC3"/>
    <property type="match status" value="1"/>
</dbReference>
<dbReference type="Pfam" id="PF04879">
    <property type="entry name" value="Molybdop_Fe4S4"/>
    <property type="match status" value="1"/>
</dbReference>
<dbReference type="Gene3D" id="2.40.40.20">
    <property type="match status" value="1"/>
</dbReference>
<dbReference type="SUPFAM" id="SSF54862">
    <property type="entry name" value="4Fe-4S ferredoxins"/>
    <property type="match status" value="1"/>
</dbReference>
<dbReference type="OrthoDB" id="9803192at2"/>
<dbReference type="GO" id="GO:0022904">
    <property type="term" value="P:respiratory electron transport chain"/>
    <property type="evidence" value="ECO:0007669"/>
    <property type="project" value="TreeGrafter"/>
</dbReference>
<dbReference type="InterPro" id="IPR006478">
    <property type="entry name" value="Formate_DH_asu"/>
</dbReference>
<comment type="similarity">
    <text evidence="3">Belongs to the complex I 75 kDa subunit family.</text>
</comment>
<dbReference type="PROSITE" id="PS51085">
    <property type="entry name" value="2FE2S_FER_2"/>
    <property type="match status" value="1"/>
</dbReference>
<dbReference type="InterPro" id="IPR050123">
    <property type="entry name" value="Prok_molybdopt-oxidoreductase"/>
</dbReference>
<dbReference type="GO" id="GO:0046872">
    <property type="term" value="F:metal ion binding"/>
    <property type="evidence" value="ECO:0007669"/>
    <property type="project" value="UniProtKB-KW"/>
</dbReference>
<proteinExistence type="inferred from homology"/>
<dbReference type="GO" id="GO:0043546">
    <property type="term" value="F:molybdopterin cofactor binding"/>
    <property type="evidence" value="ECO:0007669"/>
    <property type="project" value="InterPro"/>
</dbReference>
<dbReference type="InterPro" id="IPR019574">
    <property type="entry name" value="NADH_UbQ_OxRdtase_Gsu_4Fe4S-bd"/>
</dbReference>
<keyword evidence="11" id="KW-0408">Iron</keyword>
<dbReference type="SUPFAM" id="SSF54292">
    <property type="entry name" value="2Fe-2S ferredoxin-like"/>
    <property type="match status" value="1"/>
</dbReference>
<dbReference type="InterPro" id="IPR017896">
    <property type="entry name" value="4Fe4S_Fe-S-bd"/>
</dbReference>
<evidence type="ECO:0000256" key="6">
    <source>
        <dbReference type="ARBA" id="ARBA00022714"/>
    </source>
</evidence>
<dbReference type="Gene3D" id="3.40.228.10">
    <property type="entry name" value="Dimethylsulfoxide Reductase, domain 2"/>
    <property type="match status" value="1"/>
</dbReference>
<keyword evidence="12" id="KW-0411">Iron-sulfur</keyword>
<dbReference type="PROSITE" id="PS51669">
    <property type="entry name" value="4FE4S_MOW_BIS_MGD"/>
    <property type="match status" value="1"/>
</dbReference>
<dbReference type="SMART" id="SM00926">
    <property type="entry name" value="Molybdop_Fe4S4"/>
    <property type="match status" value="1"/>
</dbReference>
<dbReference type="SMART" id="SM00929">
    <property type="entry name" value="NADH-G_4Fe-4S_3"/>
    <property type="match status" value="1"/>
</dbReference>
<dbReference type="Gene3D" id="3.40.50.740">
    <property type="match status" value="1"/>
</dbReference>
<dbReference type="GO" id="GO:0016020">
    <property type="term" value="C:membrane"/>
    <property type="evidence" value="ECO:0007669"/>
    <property type="project" value="UniProtKB-SubCell"/>
</dbReference>
<dbReference type="PANTHER" id="PTHR43105:SF14">
    <property type="entry name" value="FORMATE DEHYDROGENASE H"/>
    <property type="match status" value="1"/>
</dbReference>
<comment type="caution">
    <text evidence="20">The sequence shown here is derived from an EMBL/GenBank/DDBJ whole genome shotgun (WGS) entry which is preliminary data.</text>
</comment>
<evidence type="ECO:0000256" key="5">
    <source>
        <dbReference type="ARBA" id="ARBA00022485"/>
    </source>
</evidence>
<keyword evidence="13" id="KW-0520">NAD</keyword>
<dbReference type="PROSITE" id="PS00551">
    <property type="entry name" value="MOLYBDOPTERIN_PROK_1"/>
    <property type="match status" value="1"/>
</dbReference>
<keyword evidence="6" id="KW-0001">2Fe-2S</keyword>
<dbReference type="EMBL" id="LGSS01000005">
    <property type="protein sequence ID" value="KNF08757.1"/>
    <property type="molecule type" value="Genomic_DNA"/>
</dbReference>
<evidence type="ECO:0000256" key="4">
    <source>
        <dbReference type="ARBA" id="ARBA00007023"/>
    </source>
</evidence>
<evidence type="ECO:0000256" key="8">
    <source>
        <dbReference type="ARBA" id="ARBA00022737"/>
    </source>
</evidence>
<dbReference type="NCBIfam" id="TIGR01591">
    <property type="entry name" value="Fdh-alpha"/>
    <property type="match status" value="1"/>
</dbReference>
<dbReference type="STRING" id="1503.CLPU_5c00640"/>
<dbReference type="Pfam" id="PF13510">
    <property type="entry name" value="Fer2_4"/>
    <property type="match status" value="1"/>
</dbReference>
<dbReference type="SUPFAM" id="SSF50692">
    <property type="entry name" value="ADC-like"/>
    <property type="match status" value="1"/>
</dbReference>
<dbReference type="AlphaFoldDB" id="A0A0L0WBE7"/>
<dbReference type="Pfam" id="PF10588">
    <property type="entry name" value="NADH-G_4Fe-4S_3"/>
    <property type="match status" value="1"/>
</dbReference>
<dbReference type="GO" id="GO:0051537">
    <property type="term" value="F:2 iron, 2 sulfur cluster binding"/>
    <property type="evidence" value="ECO:0007669"/>
    <property type="project" value="UniProtKB-KW"/>
</dbReference>
<accession>A0A0L0WBE7</accession>
<dbReference type="InterPro" id="IPR006657">
    <property type="entry name" value="MoPterin_dinucl-bd_dom"/>
</dbReference>
<dbReference type="Pfam" id="PF01568">
    <property type="entry name" value="Molydop_binding"/>
    <property type="match status" value="1"/>
</dbReference>
<dbReference type="Proteomes" id="UP000037267">
    <property type="component" value="Unassembled WGS sequence"/>
</dbReference>
<dbReference type="InterPro" id="IPR001041">
    <property type="entry name" value="2Fe-2S_ferredoxin-type"/>
</dbReference>
<feature type="domain" description="2Fe-2S ferredoxin-type" evidence="16">
    <location>
        <begin position="1"/>
        <end position="78"/>
    </location>
</feature>
<evidence type="ECO:0000259" key="19">
    <source>
        <dbReference type="PROSITE" id="PS51839"/>
    </source>
</evidence>
<comment type="similarity">
    <text evidence="4">In the C-terminal section; belongs to the prokaryotic molybdopterin-containing oxidoreductase family.</text>
</comment>
<evidence type="ECO:0000256" key="14">
    <source>
        <dbReference type="ARBA" id="ARBA00023136"/>
    </source>
</evidence>
<dbReference type="Gene3D" id="3.10.20.740">
    <property type="match status" value="1"/>
</dbReference>
<comment type="subcellular location">
    <subcellularLocation>
        <location evidence="2">Membrane</location>
    </subcellularLocation>
</comment>
<dbReference type="InterPro" id="IPR006656">
    <property type="entry name" value="Mopterin_OxRdtase"/>
</dbReference>
<dbReference type="CDD" id="cd02753">
    <property type="entry name" value="MopB_Formate-Dh-H"/>
    <property type="match status" value="1"/>
</dbReference>
<dbReference type="EC" id="1.2.1.43" evidence="20"/>
<evidence type="ECO:0000313" key="20">
    <source>
        <dbReference type="EMBL" id="KNF08757.1"/>
    </source>
</evidence>
<evidence type="ECO:0000256" key="2">
    <source>
        <dbReference type="ARBA" id="ARBA00004370"/>
    </source>
</evidence>
<keyword evidence="5" id="KW-0004">4Fe-4S</keyword>
<evidence type="ECO:0000256" key="3">
    <source>
        <dbReference type="ARBA" id="ARBA00005404"/>
    </source>
</evidence>